<feature type="domain" description="Peptidase M3A/M3B catalytic" evidence="7">
    <location>
        <begin position="205"/>
        <end position="593"/>
    </location>
</feature>
<keyword evidence="10" id="KW-1185">Reference proteome</keyword>
<name>A0ABS2NHS1_9BACI</name>
<dbReference type="EMBL" id="JAFBDZ010000004">
    <property type="protein sequence ID" value="MBM7587350.1"/>
    <property type="molecule type" value="Genomic_DNA"/>
</dbReference>
<dbReference type="Pfam" id="PF08439">
    <property type="entry name" value="Peptidase_M3_N"/>
    <property type="match status" value="1"/>
</dbReference>
<evidence type="ECO:0000256" key="2">
    <source>
        <dbReference type="ARBA" id="ARBA00022723"/>
    </source>
</evidence>
<keyword evidence="2 6" id="KW-0479">Metal-binding</keyword>
<sequence length="607" mass="69778">MTLITRKEVPNEETWNLADIFSSDREWEKSYFATERELDELLNEKISLSSPLKILHYLRTYDSLMERLHQISSYAMFKYSEDESDSVNQNRMGRSQLLVAKGNKVSTKLVNELTQIPNEVMTRYMDDEKDLHDYDRFLQRIEEARQHSLSPDMEETLTALGQSLESPESIYLTITSSDLKFDPVKDRNGKEVPVSLHMYMTQIETSPDTILRRNAFKSLTKGLSRYQHGLAKTLTNEISKNVSLAKLRGFPSALDMHLQFSPASNNFYTTDGITAEFFEQILDTFQEKLSPHMQRYARLRKSQLGLDKLLFSDVKAPLDPNFDPPISYKEAGEIITEAVGVLGSEYQNQMQKAFTDRWVYRGDNMGRRMIAFGGGVHGVHGYSFYPWGGNLFDMLLLSHELGHTIHYTLSAQNQRFINNSQSMLFVESPSTLVEHLVVHYLREHRDDPRLKRWLNMYLMMSYHHNCVTHVLEAELLRRLYKMFENNEPLTTAIISDTKGEILSGFWGDTVESEEGAKLTWMRQPHYYMGLYPFTYSVGISAATVIAQRIKAEGVSIGRQWTNVLKKGGSMKGLDLFKMAGLDMTTTDIFDQTVAYVGAIVDDLEKSF</sequence>
<dbReference type="InterPro" id="IPR045090">
    <property type="entry name" value="Pept_M3A_M3B"/>
</dbReference>
<dbReference type="Proteomes" id="UP001646157">
    <property type="component" value="Unassembled WGS sequence"/>
</dbReference>
<dbReference type="InterPro" id="IPR001567">
    <property type="entry name" value="Pept_M3A_M3B_dom"/>
</dbReference>
<keyword evidence="4 6" id="KW-0862">Zinc</keyword>
<evidence type="ECO:0000256" key="6">
    <source>
        <dbReference type="RuleBase" id="RU003435"/>
    </source>
</evidence>
<organism evidence="9 10">
    <name type="scientific">Rossellomorea pakistanensis</name>
    <dbReference type="NCBI Taxonomy" id="992288"/>
    <lineage>
        <taxon>Bacteria</taxon>
        <taxon>Bacillati</taxon>
        <taxon>Bacillota</taxon>
        <taxon>Bacilli</taxon>
        <taxon>Bacillales</taxon>
        <taxon>Bacillaceae</taxon>
        <taxon>Rossellomorea</taxon>
    </lineage>
</organism>
<dbReference type="Gene3D" id="1.10.287.830">
    <property type="entry name" value="putative peptidase helix hairpin domain like"/>
    <property type="match status" value="1"/>
</dbReference>
<dbReference type="Gene3D" id="1.20.140.70">
    <property type="entry name" value="Oligopeptidase f, N-terminal domain"/>
    <property type="match status" value="1"/>
</dbReference>
<dbReference type="InterPro" id="IPR042088">
    <property type="entry name" value="OligoPept_F_C"/>
</dbReference>
<keyword evidence="1 6" id="KW-0645">Protease</keyword>
<feature type="domain" description="Oligopeptidase F N-terminal" evidence="8">
    <location>
        <begin position="112"/>
        <end position="181"/>
    </location>
</feature>
<reference evidence="9 10" key="1">
    <citation type="submission" date="2021-01" db="EMBL/GenBank/DDBJ databases">
        <title>Genomic Encyclopedia of Type Strains, Phase IV (KMG-IV): sequencing the most valuable type-strain genomes for metagenomic binning, comparative biology and taxonomic classification.</title>
        <authorList>
            <person name="Goeker M."/>
        </authorList>
    </citation>
    <scope>NUCLEOTIDE SEQUENCE [LARGE SCALE GENOMIC DNA]</scope>
    <source>
        <strain evidence="9 10">DSM 24834</strain>
    </source>
</reference>
<proteinExistence type="inferred from homology"/>
<dbReference type="PANTHER" id="PTHR11804">
    <property type="entry name" value="PROTEASE M3 THIMET OLIGOPEPTIDASE-RELATED"/>
    <property type="match status" value="1"/>
</dbReference>
<dbReference type="Gene3D" id="1.10.1370.20">
    <property type="entry name" value="Oligoendopeptidase f, C-terminal domain"/>
    <property type="match status" value="1"/>
</dbReference>
<accession>A0ABS2NHS1</accession>
<evidence type="ECO:0000256" key="3">
    <source>
        <dbReference type="ARBA" id="ARBA00022801"/>
    </source>
</evidence>
<dbReference type="SUPFAM" id="SSF55486">
    <property type="entry name" value="Metalloproteases ('zincins'), catalytic domain"/>
    <property type="match status" value="1"/>
</dbReference>
<comment type="similarity">
    <text evidence="6">Belongs to the peptidase M3 family.</text>
</comment>
<evidence type="ECO:0000313" key="10">
    <source>
        <dbReference type="Proteomes" id="UP001646157"/>
    </source>
</evidence>
<evidence type="ECO:0000256" key="5">
    <source>
        <dbReference type="ARBA" id="ARBA00023049"/>
    </source>
</evidence>
<evidence type="ECO:0000259" key="8">
    <source>
        <dbReference type="Pfam" id="PF08439"/>
    </source>
</evidence>
<evidence type="ECO:0000313" key="9">
    <source>
        <dbReference type="EMBL" id="MBM7587350.1"/>
    </source>
</evidence>
<dbReference type="InterPro" id="IPR013647">
    <property type="entry name" value="OligopepF_N_dom"/>
</dbReference>
<dbReference type="Pfam" id="PF01432">
    <property type="entry name" value="Peptidase_M3"/>
    <property type="match status" value="1"/>
</dbReference>
<evidence type="ECO:0000256" key="4">
    <source>
        <dbReference type="ARBA" id="ARBA00022833"/>
    </source>
</evidence>
<protein>
    <submittedName>
        <fullName evidence="9">Oligoendopeptidase F</fullName>
    </submittedName>
</protein>
<evidence type="ECO:0000259" key="7">
    <source>
        <dbReference type="Pfam" id="PF01432"/>
    </source>
</evidence>
<dbReference type="RefSeq" id="WP_205174530.1">
    <property type="nucleotide sequence ID" value="NZ_JAFBDZ010000004.1"/>
</dbReference>
<keyword evidence="5 6" id="KW-0482">Metalloprotease</keyword>
<comment type="caution">
    <text evidence="9">The sequence shown here is derived from an EMBL/GenBank/DDBJ whole genome shotgun (WGS) entry which is preliminary data.</text>
</comment>
<evidence type="ECO:0000256" key="1">
    <source>
        <dbReference type="ARBA" id="ARBA00022670"/>
    </source>
</evidence>
<gene>
    <name evidence="9" type="ORF">JOC86_003923</name>
</gene>
<dbReference type="PANTHER" id="PTHR11804:SF45">
    <property type="entry name" value="SIMILAR TO OLIGOENDOPEPTIDASE"/>
    <property type="match status" value="1"/>
</dbReference>
<keyword evidence="3 6" id="KW-0378">Hydrolase</keyword>
<comment type="cofactor">
    <cofactor evidence="6">
        <name>Zn(2+)</name>
        <dbReference type="ChEBI" id="CHEBI:29105"/>
    </cofactor>
    <text evidence="6">Binds 1 zinc ion.</text>
</comment>